<feature type="chain" id="PRO_5026780286" description="Phospholipase D-like domain-containing protein" evidence="1">
    <location>
        <begin position="24"/>
        <end position="394"/>
    </location>
</feature>
<feature type="domain" description="Phospholipase D-like" evidence="2">
    <location>
        <begin position="262"/>
        <end position="377"/>
    </location>
</feature>
<name>A0A6J4T0R1_9ACTN</name>
<reference evidence="3" key="1">
    <citation type="submission" date="2020-02" db="EMBL/GenBank/DDBJ databases">
        <authorList>
            <person name="Meier V. D."/>
        </authorList>
    </citation>
    <scope>NUCLEOTIDE SEQUENCE</scope>
    <source>
        <strain evidence="3">AVDCRST_MAG85</strain>
    </source>
</reference>
<dbReference type="Gene3D" id="3.30.870.10">
    <property type="entry name" value="Endonuclease Chain A"/>
    <property type="match status" value="2"/>
</dbReference>
<dbReference type="Pfam" id="PF13091">
    <property type="entry name" value="PLDc_2"/>
    <property type="match status" value="1"/>
</dbReference>
<keyword evidence="1" id="KW-0732">Signal</keyword>
<sequence>MRYLIAGLAACVFALCAAPSASAWVTFTNVNGYETQAEFVDPDVVGYPYVDEWPVLRQVKRLIDDVPRWQNETIVAAIHSINSPLIRDALVRARNEGVNVYVTHSGTDSGSTMAQSLRSGLGSGSHKWCTYGTVNNACLSTVGGARMHSKFMAFTRTVNQRTGQMANRVVWFGTANFTSGTGAEAFNDAMTVYDDWDLFTKFVDHLWISYWQGINRMADVHRPAFGYLRSTGSGIEINVSPDQEGDLVVDQLNRITAGPGCEIRVMQNQFGRQGVASKLASLAWGGCTVWVLVKDVDCMVVHYLRQAPRMNIRQRQNMHAKTFIIKAPMNGVGNYAVITGSHNLNERALTYNDEILVTVPGNPTLHQGYIDYMYRAWVGRTSTDTISCGPLGPG</sequence>
<accession>A0A6J4T0R1</accession>
<proteinExistence type="predicted"/>
<feature type="signal peptide" evidence="1">
    <location>
        <begin position="1"/>
        <end position="23"/>
    </location>
</feature>
<dbReference type="SUPFAM" id="SSF56024">
    <property type="entry name" value="Phospholipase D/nuclease"/>
    <property type="match status" value="2"/>
</dbReference>
<evidence type="ECO:0000313" key="3">
    <source>
        <dbReference type="EMBL" id="CAA9510639.1"/>
    </source>
</evidence>
<evidence type="ECO:0000256" key="1">
    <source>
        <dbReference type="SAM" id="SignalP"/>
    </source>
</evidence>
<dbReference type="EMBL" id="CADCVT010000255">
    <property type="protein sequence ID" value="CAA9510639.1"/>
    <property type="molecule type" value="Genomic_DNA"/>
</dbReference>
<dbReference type="AlphaFoldDB" id="A0A6J4T0R1"/>
<evidence type="ECO:0000259" key="2">
    <source>
        <dbReference type="Pfam" id="PF13091"/>
    </source>
</evidence>
<protein>
    <recommendedName>
        <fullName evidence="2">Phospholipase D-like domain-containing protein</fullName>
    </recommendedName>
</protein>
<dbReference type="InterPro" id="IPR025202">
    <property type="entry name" value="PLD-like_dom"/>
</dbReference>
<gene>
    <name evidence="3" type="ORF">AVDCRST_MAG85-2316</name>
</gene>
<organism evidence="3">
    <name type="scientific">uncultured Solirubrobacteraceae bacterium</name>
    <dbReference type="NCBI Taxonomy" id="1162706"/>
    <lineage>
        <taxon>Bacteria</taxon>
        <taxon>Bacillati</taxon>
        <taxon>Actinomycetota</taxon>
        <taxon>Thermoleophilia</taxon>
        <taxon>Solirubrobacterales</taxon>
        <taxon>Solirubrobacteraceae</taxon>
        <taxon>environmental samples</taxon>
    </lineage>
</organism>